<comment type="similarity">
    <text evidence="2">Belongs to the glycosyltransferase 2 family.</text>
</comment>
<dbReference type="InterPro" id="IPR029044">
    <property type="entry name" value="Nucleotide-diphossugar_trans"/>
</dbReference>
<dbReference type="Proteomes" id="UP001321475">
    <property type="component" value="Chromosome"/>
</dbReference>
<evidence type="ECO:0000256" key="3">
    <source>
        <dbReference type="ARBA" id="ARBA00022676"/>
    </source>
</evidence>
<sequence>MVEGFQASDADWCLVMDGDLQHPPELIPRLLERGERGDGDVVVASRYVGGGGADGLSSWVRHVVSRSSIAVARAMFPVRLRDCTDPMTGFFAVRRSAVDLAALRPRGFKILLEVLTRNKVAVVEEPFVFGERFAGDSKANLRQGLSFLHQLASLRFGRMSRFAIIGGFGAVLNLAIMAGLIHGLGEGYVLAAIVAAAVTITINFLLQERFVFHDLRQGRSVWGRFAESAGFNATEAAIRLPFLVWIVEATTIPPVVAQAVTIAVAFVLRFVFHSRVVYRRGRALARVEDDVPLEGGVSSDGGPRVQ</sequence>
<comment type="subcellular location">
    <subcellularLocation>
        <location evidence="1">Membrane</location>
        <topology evidence="1">Multi-pass membrane protein</topology>
    </subcellularLocation>
</comment>
<keyword evidence="3" id="KW-0328">Glycosyltransferase</keyword>
<protein>
    <submittedName>
        <fullName evidence="11">Dolichol monophosphate mannose synthase</fullName>
    </submittedName>
</protein>
<reference evidence="12" key="1">
    <citation type="journal article" date="2019" name="Int. J. Syst. Evol. Microbiol.">
        <title>The Global Catalogue of Microorganisms (GCM) 10K type strain sequencing project: providing services to taxonomists for standard genome sequencing and annotation.</title>
        <authorList>
            <consortium name="The Broad Institute Genomics Platform"/>
            <consortium name="The Broad Institute Genome Sequencing Center for Infectious Disease"/>
            <person name="Wu L."/>
            <person name="Ma J."/>
        </authorList>
    </citation>
    <scope>NUCLEOTIDE SEQUENCE [LARGE SCALE GENOMIC DNA]</scope>
    <source>
        <strain evidence="12">NBRC 108565</strain>
    </source>
</reference>
<feature type="domain" description="Glycosyltransferase 2-like" evidence="9">
    <location>
        <begin position="2"/>
        <end position="98"/>
    </location>
</feature>
<dbReference type="Pfam" id="PF04138">
    <property type="entry name" value="GtrA_DPMS_TM"/>
    <property type="match status" value="1"/>
</dbReference>
<evidence type="ECO:0000259" key="10">
    <source>
        <dbReference type="Pfam" id="PF04138"/>
    </source>
</evidence>
<dbReference type="EMBL" id="AP027729">
    <property type="protein sequence ID" value="BDZ42730.1"/>
    <property type="molecule type" value="Genomic_DNA"/>
</dbReference>
<keyword evidence="4" id="KW-0808">Transferase</keyword>
<feature type="domain" description="GtrA/DPMS transmembrane" evidence="10">
    <location>
        <begin position="161"/>
        <end position="277"/>
    </location>
</feature>
<gene>
    <name evidence="11" type="ORF">GCM10025865_20290</name>
</gene>
<evidence type="ECO:0000256" key="8">
    <source>
        <dbReference type="SAM" id="Phobius"/>
    </source>
</evidence>
<dbReference type="SUPFAM" id="SSF53448">
    <property type="entry name" value="Nucleotide-diphospho-sugar transferases"/>
    <property type="match status" value="1"/>
</dbReference>
<evidence type="ECO:0000313" key="11">
    <source>
        <dbReference type="EMBL" id="BDZ42730.1"/>
    </source>
</evidence>
<organism evidence="11 12">
    <name type="scientific">Paraoerskovia sediminicola</name>
    <dbReference type="NCBI Taxonomy" id="1138587"/>
    <lineage>
        <taxon>Bacteria</taxon>
        <taxon>Bacillati</taxon>
        <taxon>Actinomycetota</taxon>
        <taxon>Actinomycetes</taxon>
        <taxon>Micrococcales</taxon>
        <taxon>Cellulomonadaceae</taxon>
        <taxon>Paraoerskovia</taxon>
    </lineage>
</organism>
<dbReference type="PANTHER" id="PTHR43398:SF1">
    <property type="entry name" value="DOLICHOL-PHOSPHATE MANNOSYLTRANSFERASE SUBUNIT 1"/>
    <property type="match status" value="1"/>
</dbReference>
<dbReference type="InterPro" id="IPR001173">
    <property type="entry name" value="Glyco_trans_2-like"/>
</dbReference>
<evidence type="ECO:0000256" key="4">
    <source>
        <dbReference type="ARBA" id="ARBA00022679"/>
    </source>
</evidence>
<feature type="transmembrane region" description="Helical" evidence="8">
    <location>
        <begin position="252"/>
        <end position="272"/>
    </location>
</feature>
<keyword evidence="5 8" id="KW-0812">Transmembrane</keyword>
<proteinExistence type="inferred from homology"/>
<dbReference type="InterPro" id="IPR039528">
    <property type="entry name" value="DPM1-like"/>
</dbReference>
<dbReference type="RefSeq" id="WP_350227517.1">
    <property type="nucleotide sequence ID" value="NZ_AP027729.1"/>
</dbReference>
<keyword evidence="7 8" id="KW-0472">Membrane</keyword>
<evidence type="ECO:0000256" key="7">
    <source>
        <dbReference type="ARBA" id="ARBA00023136"/>
    </source>
</evidence>
<dbReference type="Pfam" id="PF00535">
    <property type="entry name" value="Glycos_transf_2"/>
    <property type="match status" value="1"/>
</dbReference>
<dbReference type="InterPro" id="IPR007267">
    <property type="entry name" value="GtrA_DPMS_TM"/>
</dbReference>
<name>A0ABN6XDG6_9CELL</name>
<evidence type="ECO:0000259" key="9">
    <source>
        <dbReference type="Pfam" id="PF00535"/>
    </source>
</evidence>
<evidence type="ECO:0000313" key="12">
    <source>
        <dbReference type="Proteomes" id="UP001321475"/>
    </source>
</evidence>
<dbReference type="Gene3D" id="3.90.550.10">
    <property type="entry name" value="Spore Coat Polysaccharide Biosynthesis Protein SpsA, Chain A"/>
    <property type="match status" value="1"/>
</dbReference>
<evidence type="ECO:0000256" key="1">
    <source>
        <dbReference type="ARBA" id="ARBA00004141"/>
    </source>
</evidence>
<evidence type="ECO:0000256" key="6">
    <source>
        <dbReference type="ARBA" id="ARBA00022989"/>
    </source>
</evidence>
<accession>A0ABN6XDG6</accession>
<evidence type="ECO:0000256" key="2">
    <source>
        <dbReference type="ARBA" id="ARBA00006739"/>
    </source>
</evidence>
<feature type="transmembrane region" description="Helical" evidence="8">
    <location>
        <begin position="162"/>
        <end position="181"/>
    </location>
</feature>
<dbReference type="PANTHER" id="PTHR43398">
    <property type="entry name" value="DOLICHOL-PHOSPHATE MANNOSYLTRANSFERASE SUBUNIT 1"/>
    <property type="match status" value="1"/>
</dbReference>
<keyword evidence="12" id="KW-1185">Reference proteome</keyword>
<feature type="transmembrane region" description="Helical" evidence="8">
    <location>
        <begin position="187"/>
        <end position="206"/>
    </location>
</feature>
<evidence type="ECO:0000256" key="5">
    <source>
        <dbReference type="ARBA" id="ARBA00022692"/>
    </source>
</evidence>
<keyword evidence="6 8" id="KW-1133">Transmembrane helix</keyword>